<dbReference type="GO" id="GO:0005789">
    <property type="term" value="C:endoplasmic reticulum membrane"/>
    <property type="evidence" value="ECO:0007669"/>
    <property type="project" value="UniProtKB-SubCell"/>
</dbReference>
<evidence type="ECO:0000256" key="7">
    <source>
        <dbReference type="RuleBase" id="RU369013"/>
    </source>
</evidence>
<keyword evidence="4 7" id="KW-0931">ER-Golgi transport</keyword>
<dbReference type="GO" id="GO:0006890">
    <property type="term" value="P:retrograde vesicle-mediated transport, Golgi to endoplasmic reticulum"/>
    <property type="evidence" value="ECO:0007669"/>
    <property type="project" value="TreeGrafter"/>
</dbReference>
<evidence type="ECO:0000259" key="9">
    <source>
        <dbReference type="Pfam" id="PF13850"/>
    </source>
</evidence>
<reference evidence="10 11" key="1">
    <citation type="submission" date="2020-10" db="EMBL/GenBank/DDBJ databases">
        <title>Pygocentrus nattereri (red-bellied piranha) genome, fPygNat1, primary haplotype.</title>
        <authorList>
            <person name="Myers G."/>
            <person name="Meyer A."/>
            <person name="Karagic N."/>
            <person name="Pippel M."/>
            <person name="Winkler S."/>
            <person name="Tracey A."/>
            <person name="Wood J."/>
            <person name="Formenti G."/>
            <person name="Howe K."/>
            <person name="Fedrigo O."/>
            <person name="Jarvis E.D."/>
        </authorList>
    </citation>
    <scope>NUCLEOTIDE SEQUENCE [LARGE SCALE GENOMIC DNA]</scope>
</reference>
<gene>
    <name evidence="10" type="primary">ERGIC2</name>
</gene>
<dbReference type="GeneTree" id="ENSGT00530000063113"/>
<dbReference type="PANTHER" id="PTHR10984">
    <property type="entry name" value="ENDOPLASMIC RETICULUM-GOLGI INTERMEDIATE COMPARTMENT PROTEIN"/>
    <property type="match status" value="1"/>
</dbReference>
<dbReference type="Pfam" id="PF07970">
    <property type="entry name" value="COPIIcoated_ERV"/>
    <property type="match status" value="1"/>
</dbReference>
<keyword evidence="7" id="KW-0333">Golgi apparatus</keyword>
<evidence type="ECO:0000313" key="10">
    <source>
        <dbReference type="Ensembl" id="ENSPNAP00000021886.2"/>
    </source>
</evidence>
<feature type="transmembrane region" description="Helical" evidence="7">
    <location>
        <begin position="31"/>
        <end position="54"/>
    </location>
</feature>
<evidence type="ECO:0000256" key="1">
    <source>
        <dbReference type="ARBA" id="ARBA00004457"/>
    </source>
</evidence>
<feature type="domain" description="Endoplasmic reticulum vesicle transporter N-terminal" evidence="9">
    <location>
        <begin position="13"/>
        <end position="98"/>
    </location>
</feature>
<evidence type="ECO:0000256" key="3">
    <source>
        <dbReference type="ARBA" id="ARBA00022692"/>
    </source>
</evidence>
<organism evidence="10 11">
    <name type="scientific">Pygocentrus nattereri</name>
    <name type="common">Red-bellied piranha</name>
    <dbReference type="NCBI Taxonomy" id="42514"/>
    <lineage>
        <taxon>Eukaryota</taxon>
        <taxon>Metazoa</taxon>
        <taxon>Chordata</taxon>
        <taxon>Craniata</taxon>
        <taxon>Vertebrata</taxon>
        <taxon>Euteleostomi</taxon>
        <taxon>Actinopterygii</taxon>
        <taxon>Neopterygii</taxon>
        <taxon>Teleostei</taxon>
        <taxon>Ostariophysi</taxon>
        <taxon>Characiformes</taxon>
        <taxon>Characoidei</taxon>
        <taxon>Pygocentrus</taxon>
    </lineage>
</organism>
<protein>
    <recommendedName>
        <fullName evidence="7">Endoplasmic reticulum-Golgi intermediate compartment protein</fullName>
    </recommendedName>
</protein>
<accession>A0A3B4DFN4</accession>
<dbReference type="PANTHER" id="PTHR10984:SF30">
    <property type="entry name" value="ENDOPLASMIC RETICULUM-GOLGI INTERMEDIATE COMPARTMENT PROTEIN 2"/>
    <property type="match status" value="1"/>
</dbReference>
<name>A0A3B4DFN4_PYGNA</name>
<keyword evidence="5 7" id="KW-1133">Transmembrane helix</keyword>
<sequence length="357" mass="40491">MRQLNRKRALSLVKELDAFSKVPESYVETSAFGGAVSLIVFASMALLTILEFFVYQDTWMKYEYEVDKDFSSKLRINIDITVAMECQMVGADVLDRANTMVSLTELKYEPVNFELNPQQRLWQKILLQSQSKLREEQSLQHVLFRDATKGFLFPPILRSDSLSGPLNACRILGHFYVNKVEGNLHFTLGKAVHYSGGHAHFGSLFTNVQNFSHRIDHLSFGEAVPGRINPLDATEKVTLERMQQFQYFVTIVPTKLRTSELSIDTHQYSVTEQERVINHTSGSHGASGIFVKYKLNPLMVRVTEEHMPVGKFLVRLSGIIGGIFSTSDLLHRLVGLFVDIVCCRFNLGALRPRQVLS</sequence>
<dbReference type="Proteomes" id="UP001501920">
    <property type="component" value="Chromosome 13"/>
</dbReference>
<proteinExistence type="inferred from homology"/>
<comment type="subcellular location">
    <subcellularLocation>
        <location evidence="7">Endoplasmic reticulum membrane</location>
        <topology evidence="7">Multi-pass membrane protein</topology>
    </subcellularLocation>
    <subcellularLocation>
        <location evidence="1 7">Endoplasmic reticulum-Golgi intermediate compartment membrane</location>
        <topology evidence="1 7">Multi-pass membrane protein</topology>
    </subcellularLocation>
    <subcellularLocation>
        <location evidence="7">Golgi apparatus membrane</location>
        <topology evidence="7">Multi-pass membrane protein</topology>
    </subcellularLocation>
</comment>
<dbReference type="GO" id="GO:0006888">
    <property type="term" value="P:endoplasmic reticulum to Golgi vesicle-mediated transport"/>
    <property type="evidence" value="ECO:0007669"/>
    <property type="project" value="UniProtKB-UniRule"/>
</dbReference>
<comment type="caution">
    <text evidence="7">Lacks conserved residue(s) required for the propagation of feature annotation.</text>
</comment>
<keyword evidence="6 7" id="KW-0472">Membrane</keyword>
<feature type="domain" description="Endoplasmic reticulum vesicle transporter C-terminal" evidence="8">
    <location>
        <begin position="167"/>
        <end position="329"/>
    </location>
</feature>
<evidence type="ECO:0000256" key="4">
    <source>
        <dbReference type="ARBA" id="ARBA00022892"/>
    </source>
</evidence>
<reference evidence="10" key="2">
    <citation type="submission" date="2025-08" db="UniProtKB">
        <authorList>
            <consortium name="Ensembl"/>
        </authorList>
    </citation>
    <scope>IDENTIFICATION</scope>
</reference>
<dbReference type="STRING" id="42514.ENSPNAP00000021886"/>
<comment type="similarity">
    <text evidence="2 7">Belongs to the ERGIC family.</text>
</comment>
<dbReference type="GO" id="GO:0000139">
    <property type="term" value="C:Golgi membrane"/>
    <property type="evidence" value="ECO:0007669"/>
    <property type="project" value="UniProtKB-SubCell"/>
</dbReference>
<keyword evidence="11" id="KW-1185">Reference proteome</keyword>
<comment type="function">
    <text evidence="7">Plays a role in transport between endoplasmic reticulum and Golgi.</text>
</comment>
<evidence type="ECO:0000259" key="8">
    <source>
        <dbReference type="Pfam" id="PF07970"/>
    </source>
</evidence>
<evidence type="ECO:0000256" key="2">
    <source>
        <dbReference type="ARBA" id="ARBA00005648"/>
    </source>
</evidence>
<evidence type="ECO:0000313" key="11">
    <source>
        <dbReference type="Proteomes" id="UP001501920"/>
    </source>
</evidence>
<dbReference type="InterPro" id="IPR012936">
    <property type="entry name" value="Erv_C"/>
</dbReference>
<dbReference type="AlphaFoldDB" id="A0A3B4DFN4"/>
<evidence type="ECO:0000256" key="6">
    <source>
        <dbReference type="ARBA" id="ARBA00023136"/>
    </source>
</evidence>
<dbReference type="Pfam" id="PF13850">
    <property type="entry name" value="ERGIC_N"/>
    <property type="match status" value="1"/>
</dbReference>
<keyword evidence="7" id="KW-0813">Transport</keyword>
<dbReference type="InterPro" id="IPR045888">
    <property type="entry name" value="Erv"/>
</dbReference>
<dbReference type="InterPro" id="IPR039542">
    <property type="entry name" value="Erv_N"/>
</dbReference>
<reference evidence="10" key="3">
    <citation type="submission" date="2025-09" db="UniProtKB">
        <authorList>
            <consortium name="Ensembl"/>
        </authorList>
    </citation>
    <scope>IDENTIFICATION</scope>
</reference>
<dbReference type="GO" id="GO:0030134">
    <property type="term" value="C:COPII-coated ER to Golgi transport vesicle"/>
    <property type="evidence" value="ECO:0007669"/>
    <property type="project" value="TreeGrafter"/>
</dbReference>
<keyword evidence="3 7" id="KW-0812">Transmembrane</keyword>
<evidence type="ECO:0000256" key="5">
    <source>
        <dbReference type="ARBA" id="ARBA00022989"/>
    </source>
</evidence>
<dbReference type="GO" id="GO:0033116">
    <property type="term" value="C:endoplasmic reticulum-Golgi intermediate compartment membrane"/>
    <property type="evidence" value="ECO:0007669"/>
    <property type="project" value="UniProtKB-SubCell"/>
</dbReference>
<dbReference type="Ensembl" id="ENSPNAT00000040852.2">
    <property type="protein sequence ID" value="ENSPNAP00000021886.2"/>
    <property type="gene ID" value="ENSPNAG00000004506.2"/>
</dbReference>
<keyword evidence="7" id="KW-0256">Endoplasmic reticulum</keyword>